<name>A0ABS8DBV4_9NEIS</name>
<reference evidence="2" key="1">
    <citation type="submission" date="2021-10" db="EMBL/GenBank/DDBJ databases">
        <title>The complete genome sequence of Leeia sp. TBRC 13508.</title>
        <authorList>
            <person name="Charoenyingcharoen P."/>
            <person name="Yukphan P."/>
        </authorList>
    </citation>
    <scope>NUCLEOTIDE SEQUENCE</scope>
    <source>
        <strain evidence="2">TBRC 13508</strain>
    </source>
</reference>
<protein>
    <submittedName>
        <fullName evidence="2">HD domain-containing protein</fullName>
    </submittedName>
</protein>
<gene>
    <name evidence="2" type="ORF">LIN78_16340</name>
</gene>
<dbReference type="Gene3D" id="1.10.3210.10">
    <property type="entry name" value="Hypothetical protein af1432"/>
    <property type="match status" value="1"/>
</dbReference>
<keyword evidence="3" id="KW-1185">Reference proteome</keyword>
<evidence type="ECO:0000313" key="3">
    <source>
        <dbReference type="Proteomes" id="UP001165395"/>
    </source>
</evidence>
<evidence type="ECO:0000259" key="1">
    <source>
        <dbReference type="Pfam" id="PF01966"/>
    </source>
</evidence>
<dbReference type="PANTHER" id="PTHR40202">
    <property type="match status" value="1"/>
</dbReference>
<dbReference type="RefSeq" id="WP_227181949.1">
    <property type="nucleotide sequence ID" value="NZ_JAJBZT010000012.1"/>
</dbReference>
<evidence type="ECO:0000313" key="2">
    <source>
        <dbReference type="EMBL" id="MCB6185118.1"/>
    </source>
</evidence>
<dbReference type="Proteomes" id="UP001165395">
    <property type="component" value="Unassembled WGS sequence"/>
</dbReference>
<sequence>MEHVSFKQMKDGTAEEFIFLRKLENEFCTRTASRLIEELIRQKTETLEGYRITRYEHAVQSATRAMRDGADDDWIVATLLHDIADGIAPRNHDRAAAEILRPFVREDVCWVIEHHALFQTFYYGEHLGWDKYAREAYKDHPWYQLTVDFCENWDQSSFDENYPSEPLETFIPIVERVFNREPYWFQNKN</sequence>
<dbReference type="InterPro" id="IPR003607">
    <property type="entry name" value="HD/PDEase_dom"/>
</dbReference>
<comment type="caution">
    <text evidence="2">The sequence shown here is derived from an EMBL/GenBank/DDBJ whole genome shotgun (WGS) entry which is preliminary data.</text>
</comment>
<dbReference type="InterPro" id="IPR052567">
    <property type="entry name" value="OP_Dioxygenase"/>
</dbReference>
<feature type="domain" description="HD" evidence="1">
    <location>
        <begin position="54"/>
        <end position="117"/>
    </location>
</feature>
<accession>A0ABS8DBV4</accession>
<dbReference type="SUPFAM" id="SSF109604">
    <property type="entry name" value="HD-domain/PDEase-like"/>
    <property type="match status" value="1"/>
</dbReference>
<organism evidence="2 3">
    <name type="scientific">Leeia speluncae</name>
    <dbReference type="NCBI Taxonomy" id="2884804"/>
    <lineage>
        <taxon>Bacteria</taxon>
        <taxon>Pseudomonadati</taxon>
        <taxon>Pseudomonadota</taxon>
        <taxon>Betaproteobacteria</taxon>
        <taxon>Neisseriales</taxon>
        <taxon>Leeiaceae</taxon>
        <taxon>Leeia</taxon>
    </lineage>
</organism>
<dbReference type="CDD" id="cd00077">
    <property type="entry name" value="HDc"/>
    <property type="match status" value="1"/>
</dbReference>
<dbReference type="InterPro" id="IPR006674">
    <property type="entry name" value="HD_domain"/>
</dbReference>
<dbReference type="Pfam" id="PF01966">
    <property type="entry name" value="HD"/>
    <property type="match status" value="1"/>
</dbReference>
<dbReference type="PANTHER" id="PTHR40202:SF1">
    <property type="entry name" value="HD DOMAIN-CONTAINING PROTEIN"/>
    <property type="match status" value="1"/>
</dbReference>
<proteinExistence type="predicted"/>
<dbReference type="EMBL" id="JAJBZT010000012">
    <property type="protein sequence ID" value="MCB6185118.1"/>
    <property type="molecule type" value="Genomic_DNA"/>
</dbReference>